<dbReference type="Gene3D" id="3.90.440.10">
    <property type="entry name" value="Nitric Oxide Synthase,Heme Domain,Chain A domain 2"/>
    <property type="match status" value="1"/>
</dbReference>
<feature type="compositionally biased region" description="Polar residues" evidence="5">
    <location>
        <begin position="44"/>
        <end position="54"/>
    </location>
</feature>
<name>A0A1C6R7X4_9ACTN</name>
<dbReference type="Proteomes" id="UP000199699">
    <property type="component" value="Unassembled WGS sequence"/>
</dbReference>
<dbReference type="STRING" id="145857.GA0070616_0092"/>
<keyword evidence="1" id="KW-0349">Heme</keyword>
<accession>A0A1C6R7X4</accession>
<evidence type="ECO:0000256" key="1">
    <source>
        <dbReference type="ARBA" id="ARBA00022617"/>
    </source>
</evidence>
<evidence type="ECO:0000313" key="7">
    <source>
        <dbReference type="EMBL" id="SCL12994.1"/>
    </source>
</evidence>
<dbReference type="GO" id="GO:0046872">
    <property type="term" value="F:metal ion binding"/>
    <property type="evidence" value="ECO:0007669"/>
    <property type="project" value="UniProtKB-KW"/>
</dbReference>
<sequence>MAAASRPDEQASHPTEAAAGAPSSQAGVSHGCPAHRPSSRDETSNAAPGSQDSDPATLLTDAQAFLTRYFHETERAGLRSRLTRMRREVEASGTWWQTADELAFGARLAWRNAERCIGRARWSALHVRDLRGCNRAHQIRTELENHLNFSTNGGAIVPMISIFAPASTGEPAVRIRNPQLIRYAGWTDAHGNVTGDPAQTRLTDQALQLGWRGPSNRTRFDVLPWIIDGLDIGPALFPVPASSVLEVELRHPQHPWFALLGLRWPALPAISDMTLRVGGVIYPCAFSGSYMASEIASRNLADPTRYNQLPAVARGLGLDVRRDRLWRDKALLVLNEAVLWSFHAAGVRITDHHRESITFARFTAREEAAGRPVYGDWSWLNSYPMTPQDPSWGRYYASPPPRDPGLHASAPVAP</sequence>
<feature type="region of interest" description="Disordered" evidence="5">
    <location>
        <begin position="1"/>
        <end position="56"/>
    </location>
</feature>
<dbReference type="Gene3D" id="3.90.340.10">
    <property type="entry name" value="Nitric Oxide Synthase, Chain A, domain 1"/>
    <property type="match status" value="1"/>
</dbReference>
<evidence type="ECO:0000256" key="2">
    <source>
        <dbReference type="ARBA" id="ARBA00022723"/>
    </source>
</evidence>
<dbReference type="Gene3D" id="3.90.1230.10">
    <property type="entry name" value="Nitric Oxide Synthase, Chain A, domain 3"/>
    <property type="match status" value="1"/>
</dbReference>
<reference evidence="7 8" key="1">
    <citation type="submission" date="2016-06" db="EMBL/GenBank/DDBJ databases">
        <authorList>
            <person name="Kjaerup R.B."/>
            <person name="Dalgaard T.S."/>
            <person name="Juul-Madsen H.R."/>
        </authorList>
    </citation>
    <scope>NUCLEOTIDE SEQUENCE [LARGE SCALE GENOMIC DNA]</scope>
    <source>
        <strain evidence="7 8">DSM 43818</strain>
    </source>
</reference>
<evidence type="ECO:0000313" key="8">
    <source>
        <dbReference type="Proteomes" id="UP000199699"/>
    </source>
</evidence>
<dbReference type="InterPro" id="IPR044940">
    <property type="entry name" value="NOS_dom_2"/>
</dbReference>
<gene>
    <name evidence="7" type="ORF">GA0070616_0092</name>
</gene>
<keyword evidence="2" id="KW-0479">Metal-binding</keyword>
<dbReference type="GO" id="GO:0004517">
    <property type="term" value="F:nitric-oxide synthase activity"/>
    <property type="evidence" value="ECO:0007669"/>
    <property type="project" value="InterPro"/>
</dbReference>
<evidence type="ECO:0000256" key="4">
    <source>
        <dbReference type="ARBA" id="ARBA00023004"/>
    </source>
</evidence>
<dbReference type="InterPro" id="IPR036119">
    <property type="entry name" value="NOS_N_sf"/>
</dbReference>
<keyword evidence="8" id="KW-1185">Reference proteome</keyword>
<feature type="compositionally biased region" description="Basic and acidic residues" evidence="5">
    <location>
        <begin position="1"/>
        <end position="11"/>
    </location>
</feature>
<dbReference type="SUPFAM" id="SSF56512">
    <property type="entry name" value="Nitric oxide (NO) synthase oxygenase domain"/>
    <property type="match status" value="1"/>
</dbReference>
<dbReference type="Pfam" id="PF02898">
    <property type="entry name" value="NO_synthase"/>
    <property type="match status" value="1"/>
</dbReference>
<proteinExistence type="predicted"/>
<keyword evidence="3" id="KW-0560">Oxidoreductase</keyword>
<evidence type="ECO:0000259" key="6">
    <source>
        <dbReference type="Pfam" id="PF02898"/>
    </source>
</evidence>
<organism evidence="7 8">
    <name type="scientific">Micromonospora nigra</name>
    <dbReference type="NCBI Taxonomy" id="145857"/>
    <lineage>
        <taxon>Bacteria</taxon>
        <taxon>Bacillati</taxon>
        <taxon>Actinomycetota</taxon>
        <taxon>Actinomycetes</taxon>
        <taxon>Micromonosporales</taxon>
        <taxon>Micromonosporaceae</taxon>
        <taxon>Micromonospora</taxon>
    </lineage>
</organism>
<dbReference type="PANTHER" id="PTHR43410:SF1">
    <property type="entry name" value="NITRIC OXIDE SYNTHASE"/>
    <property type="match status" value="1"/>
</dbReference>
<dbReference type="AlphaFoldDB" id="A0A1C6R7X4"/>
<dbReference type="InterPro" id="IPR004030">
    <property type="entry name" value="NOS_N"/>
</dbReference>
<keyword evidence="4" id="KW-0408">Iron</keyword>
<dbReference type="EMBL" id="FMHT01000002">
    <property type="protein sequence ID" value="SCL12994.1"/>
    <property type="molecule type" value="Genomic_DNA"/>
</dbReference>
<protein>
    <submittedName>
        <fullName evidence="7">Nitric-oxide synthase</fullName>
    </submittedName>
</protein>
<feature type="domain" description="Nitric oxide synthase (NOS)" evidence="6">
    <location>
        <begin position="56"/>
        <end position="381"/>
    </location>
</feature>
<dbReference type="InterPro" id="IPR050607">
    <property type="entry name" value="NOS"/>
</dbReference>
<dbReference type="InterPro" id="IPR044943">
    <property type="entry name" value="NOS_dom_1"/>
</dbReference>
<dbReference type="GO" id="GO:0006809">
    <property type="term" value="P:nitric oxide biosynthetic process"/>
    <property type="evidence" value="ECO:0007669"/>
    <property type="project" value="InterPro"/>
</dbReference>
<dbReference type="PANTHER" id="PTHR43410">
    <property type="entry name" value="NITRIC OXIDE SYNTHASE OXYGENASE"/>
    <property type="match status" value="1"/>
</dbReference>
<feature type="region of interest" description="Disordered" evidence="5">
    <location>
        <begin position="391"/>
        <end position="414"/>
    </location>
</feature>
<evidence type="ECO:0000256" key="3">
    <source>
        <dbReference type="ARBA" id="ARBA00023002"/>
    </source>
</evidence>
<dbReference type="InterPro" id="IPR044944">
    <property type="entry name" value="NOS_dom_3"/>
</dbReference>
<evidence type="ECO:0000256" key="5">
    <source>
        <dbReference type="SAM" id="MobiDB-lite"/>
    </source>
</evidence>